<dbReference type="EMBL" id="NUVX01000075">
    <property type="protein sequence ID" value="PFJ30237.1"/>
    <property type="molecule type" value="Genomic_DNA"/>
</dbReference>
<name>A0A9X6WH69_BACTU</name>
<dbReference type="RefSeq" id="WP_098517555.1">
    <property type="nucleotide sequence ID" value="NZ_NUVX01000075.1"/>
</dbReference>
<accession>A0A9X6WH69</accession>
<reference evidence="1 2" key="1">
    <citation type="submission" date="2017-09" db="EMBL/GenBank/DDBJ databases">
        <title>Large-scale bioinformatics analysis of Bacillus genomes uncovers conserved roles of natural products in bacterial physiology.</title>
        <authorList>
            <consortium name="Agbiome Team Llc"/>
            <person name="Bleich R.M."/>
            <person name="Grubbs K.J."/>
            <person name="Santa Maria K.C."/>
            <person name="Allen S.E."/>
            <person name="Farag S."/>
            <person name="Shank E.A."/>
            <person name="Bowers A."/>
        </authorList>
    </citation>
    <scope>NUCLEOTIDE SEQUENCE [LARGE SCALE GENOMIC DNA]</scope>
    <source>
        <strain evidence="1 2">AFS085496</strain>
    </source>
</reference>
<organism evidence="1 2">
    <name type="scientific">Bacillus thuringiensis</name>
    <dbReference type="NCBI Taxonomy" id="1428"/>
    <lineage>
        <taxon>Bacteria</taxon>
        <taxon>Bacillati</taxon>
        <taxon>Bacillota</taxon>
        <taxon>Bacilli</taxon>
        <taxon>Bacillales</taxon>
        <taxon>Bacillaceae</taxon>
        <taxon>Bacillus</taxon>
        <taxon>Bacillus cereus group</taxon>
    </lineage>
</organism>
<sequence>MEKHLLKKYDINLSSRRPNHGTLNINLSSINDKWHSFVERFYKQDSEIKNGINVIYQSEEVKFPLLFDKILDLSTKDAMLGFEIFIFKFHGRFQDFFLEVLFQTHLGNFNFVYDSKFNTDILNEFEYSLFQFQESLTIIPNKTAAHLKTLIKLYLNELLSDLFSSKEEMNFFNRDNRITGPSNIHRYMV</sequence>
<protein>
    <submittedName>
        <fullName evidence="1">Uncharacterized protein</fullName>
    </submittedName>
</protein>
<gene>
    <name evidence="1" type="ORF">COJ15_31010</name>
</gene>
<proteinExistence type="predicted"/>
<comment type="caution">
    <text evidence="1">The sequence shown here is derived from an EMBL/GenBank/DDBJ whole genome shotgun (WGS) entry which is preliminary data.</text>
</comment>
<evidence type="ECO:0000313" key="2">
    <source>
        <dbReference type="Proteomes" id="UP000224003"/>
    </source>
</evidence>
<dbReference type="Proteomes" id="UP000224003">
    <property type="component" value="Unassembled WGS sequence"/>
</dbReference>
<dbReference type="AlphaFoldDB" id="A0A9X6WH69"/>
<evidence type="ECO:0000313" key="1">
    <source>
        <dbReference type="EMBL" id="PFJ30237.1"/>
    </source>
</evidence>